<name>A0A327YMZ5_9RHOB</name>
<feature type="domain" description="GSCFA" evidence="2">
    <location>
        <begin position="41"/>
        <end position="309"/>
    </location>
</feature>
<evidence type="ECO:0000259" key="2">
    <source>
        <dbReference type="Pfam" id="PF08885"/>
    </source>
</evidence>
<dbReference type="InterPro" id="IPR014982">
    <property type="entry name" value="GSCFA"/>
</dbReference>
<accession>A0A327YMZ5</accession>
<dbReference type="EMBL" id="QLMG01000003">
    <property type="protein sequence ID" value="RAK21882.1"/>
    <property type="molecule type" value="Genomic_DNA"/>
</dbReference>
<evidence type="ECO:0000313" key="4">
    <source>
        <dbReference type="Proteomes" id="UP000249165"/>
    </source>
</evidence>
<protein>
    <submittedName>
        <fullName evidence="3">GSCFA family protein</fullName>
    </submittedName>
</protein>
<feature type="region of interest" description="Disordered" evidence="1">
    <location>
        <begin position="316"/>
        <end position="336"/>
    </location>
</feature>
<comment type="caution">
    <text evidence="3">The sequence shown here is derived from an EMBL/GenBank/DDBJ whole genome shotgun (WGS) entry which is preliminary data.</text>
</comment>
<evidence type="ECO:0000313" key="3">
    <source>
        <dbReference type="EMBL" id="RAK21882.1"/>
    </source>
</evidence>
<dbReference type="RefSeq" id="WP_009507134.1">
    <property type="nucleotide sequence ID" value="NZ_LIGL01000001.1"/>
</dbReference>
<sequence>MSHPYRSQPPRAFWKKTVSHRHPMDVGDWYSPRILFEGKSIATAGSCFAQHIGRALRGSGFDYIDAEPAPKGLPPEAHMDFGYGMYSARYGNVYTSRQLLQLLRRAQGRFTPAETAWPHRGGVVDPLRPTIEAEPFASVAELEMLRRDHLARVLDMFERAEVFVFTLGLTEAWLSAADGTAFPLCPGTAGGTFDPARHRFRNLSAAEVRADMDAFLTELRALNPSVEVFLTVSPVPLMATATQAQVAVASSYSKSVLRAVAGELCDAHDFVDYFPSYEIITQPFMQGYFFEPDRREVSPHGVAHVMKTFFAAQGGAPMPAAPAPPEPELSEAERAERVKCDEELLAVFGEGEP</sequence>
<dbReference type="Pfam" id="PF08885">
    <property type="entry name" value="GSCFA"/>
    <property type="match status" value="1"/>
</dbReference>
<reference evidence="3 4" key="1">
    <citation type="submission" date="2018-06" db="EMBL/GenBank/DDBJ databases">
        <title>Genomic Encyclopedia of Archaeal and Bacterial Type Strains, Phase II (KMG-II): from individual species to whole genera.</title>
        <authorList>
            <person name="Goeker M."/>
        </authorList>
    </citation>
    <scope>NUCLEOTIDE SEQUENCE [LARGE SCALE GENOMIC DNA]</scope>
    <source>
        <strain evidence="3 4">DSM 22011</strain>
    </source>
</reference>
<keyword evidence="4" id="KW-1185">Reference proteome</keyword>
<proteinExistence type="predicted"/>
<dbReference type="Proteomes" id="UP000249165">
    <property type="component" value="Unassembled WGS sequence"/>
</dbReference>
<gene>
    <name evidence="3" type="ORF">ATI53_100338</name>
</gene>
<evidence type="ECO:0000256" key="1">
    <source>
        <dbReference type="SAM" id="MobiDB-lite"/>
    </source>
</evidence>
<dbReference type="AlphaFoldDB" id="A0A327YMZ5"/>
<organism evidence="3 4">
    <name type="scientific">Salipiger aestuarii</name>
    <dbReference type="NCBI Taxonomy" id="568098"/>
    <lineage>
        <taxon>Bacteria</taxon>
        <taxon>Pseudomonadati</taxon>
        <taxon>Pseudomonadota</taxon>
        <taxon>Alphaproteobacteria</taxon>
        <taxon>Rhodobacterales</taxon>
        <taxon>Roseobacteraceae</taxon>
        <taxon>Salipiger</taxon>
    </lineage>
</organism>